<dbReference type="GO" id="GO:0016829">
    <property type="term" value="F:lyase activity"/>
    <property type="evidence" value="ECO:0007669"/>
    <property type="project" value="UniProtKB-KW"/>
</dbReference>
<dbReference type="InterPro" id="IPR003770">
    <property type="entry name" value="MLTG-like"/>
</dbReference>
<keyword evidence="2 7" id="KW-0812">Transmembrane</keyword>
<keyword evidence="6 7" id="KW-0961">Cell wall biogenesis/degradation</keyword>
<dbReference type="Proteomes" id="UP000325292">
    <property type="component" value="Chromosome"/>
</dbReference>
<dbReference type="HAMAP" id="MF_02065">
    <property type="entry name" value="MltG"/>
    <property type="match status" value="1"/>
</dbReference>
<keyword evidence="5 7" id="KW-0456">Lyase</keyword>
<evidence type="ECO:0000313" key="9">
    <source>
        <dbReference type="Proteomes" id="UP000325292"/>
    </source>
</evidence>
<evidence type="ECO:0000256" key="2">
    <source>
        <dbReference type="ARBA" id="ARBA00022692"/>
    </source>
</evidence>
<keyword evidence="9" id="KW-1185">Reference proteome</keyword>
<dbReference type="EC" id="4.2.2.29" evidence="7"/>
<gene>
    <name evidence="7" type="primary">mltG</name>
    <name evidence="8" type="ORF">BXT84_05635</name>
</gene>
<comment type="similarity">
    <text evidence="7">Belongs to the transglycosylase MltG family.</text>
</comment>
<dbReference type="EMBL" id="CP019454">
    <property type="protein sequence ID" value="AUW95421.1"/>
    <property type="molecule type" value="Genomic_DNA"/>
</dbReference>
<proteinExistence type="inferred from homology"/>
<dbReference type="NCBIfam" id="TIGR00247">
    <property type="entry name" value="endolytic transglycosylase MltG"/>
    <property type="match status" value="1"/>
</dbReference>
<protein>
    <recommendedName>
        <fullName evidence="7">Endolytic murein transglycosylase</fullName>
        <ecNumber evidence="7">4.2.2.29</ecNumber>
    </recommendedName>
    <alternativeName>
        <fullName evidence="7">Peptidoglycan lytic transglycosylase</fullName>
    </alternativeName>
    <alternativeName>
        <fullName evidence="7">Peptidoglycan polymerization terminase</fullName>
    </alternativeName>
</protein>
<dbReference type="Pfam" id="PF02618">
    <property type="entry name" value="YceG"/>
    <property type="match status" value="1"/>
</dbReference>
<accession>A0ABM6RVH3</accession>
<dbReference type="PANTHER" id="PTHR30518">
    <property type="entry name" value="ENDOLYTIC MUREIN TRANSGLYCOSYLASE"/>
    <property type="match status" value="1"/>
</dbReference>
<evidence type="ECO:0000256" key="4">
    <source>
        <dbReference type="ARBA" id="ARBA00023136"/>
    </source>
</evidence>
<organism evidence="8 9">
    <name type="scientific">Sulfobacillus thermotolerans</name>
    <dbReference type="NCBI Taxonomy" id="338644"/>
    <lineage>
        <taxon>Bacteria</taxon>
        <taxon>Bacillati</taxon>
        <taxon>Bacillota</taxon>
        <taxon>Clostridia</taxon>
        <taxon>Eubacteriales</taxon>
        <taxon>Clostridiales Family XVII. Incertae Sedis</taxon>
        <taxon>Sulfobacillus</taxon>
    </lineage>
</organism>
<name>A0ABM6RVH3_9FIRM</name>
<keyword evidence="4 7" id="KW-0472">Membrane</keyword>
<dbReference type="CDD" id="cd08010">
    <property type="entry name" value="MltG_like"/>
    <property type="match status" value="1"/>
</dbReference>
<comment type="function">
    <text evidence="7">Functions as a peptidoglycan terminase that cleaves nascent peptidoglycan strands endolytically to terminate their elongation.</text>
</comment>
<dbReference type="PANTHER" id="PTHR30518:SF2">
    <property type="entry name" value="ENDOLYTIC MUREIN TRANSGLYCOSYLASE"/>
    <property type="match status" value="1"/>
</dbReference>
<sequence length="327" mass="36047">MLGTAALLAVLLSGLWVWRQLQPVNRHDSHPQYVKVQSGQSASSIARVLQKRGLIRSALVFRILSRTSHLSRSLESGVYRIRPSETPQQILQAMRTGEVVTIRVTIPEGYTVQQIITRLVAAHIGSSPATYLSLLQHPLPGMPAPAPGVRDPYEGYLFPATYKFAYGTTPAQALAIMWQTFERKVEPLYSKDRTSLSFVQWVTLASIVQREDKKPQEASGIAGVFVNRLVAGMPLQSDATVRYALDNSIRGPLTYTNLTVVSPYNTYLHKGLPPGPIANPGIVALKAALDPKAEPYLYFLALPDGRVLYATTYAQQLANIAYVNQHP</sequence>
<feature type="site" description="Important for catalytic activity" evidence="7">
    <location>
        <position position="211"/>
    </location>
</feature>
<evidence type="ECO:0000256" key="5">
    <source>
        <dbReference type="ARBA" id="ARBA00023239"/>
    </source>
</evidence>
<evidence type="ECO:0000256" key="6">
    <source>
        <dbReference type="ARBA" id="ARBA00023316"/>
    </source>
</evidence>
<keyword evidence="3 7" id="KW-1133">Transmembrane helix</keyword>
<comment type="catalytic activity">
    <reaction evidence="7">
        <text>a peptidoglycan chain = a peptidoglycan chain with N-acetyl-1,6-anhydromuramyl-[peptide] at the reducing end + a peptidoglycan chain with N-acetylglucosamine at the non-reducing end.</text>
        <dbReference type="EC" id="4.2.2.29"/>
    </reaction>
</comment>
<evidence type="ECO:0000313" key="8">
    <source>
        <dbReference type="EMBL" id="AUW95421.1"/>
    </source>
</evidence>
<keyword evidence="1 7" id="KW-1003">Cell membrane</keyword>
<evidence type="ECO:0000256" key="1">
    <source>
        <dbReference type="ARBA" id="ARBA00022475"/>
    </source>
</evidence>
<dbReference type="Gene3D" id="3.30.1490.480">
    <property type="entry name" value="Endolytic murein transglycosylase"/>
    <property type="match status" value="1"/>
</dbReference>
<evidence type="ECO:0000256" key="7">
    <source>
        <dbReference type="HAMAP-Rule" id="MF_02065"/>
    </source>
</evidence>
<evidence type="ECO:0000256" key="3">
    <source>
        <dbReference type="ARBA" id="ARBA00022989"/>
    </source>
</evidence>
<reference evidence="8 9" key="1">
    <citation type="journal article" date="2019" name="Sci. Rep.">
        <title>Sulfobacillus thermotolerans: new insights into resistance and metabolic capacities of acidophilic chemolithotrophs.</title>
        <authorList>
            <person name="Panyushkina A.E."/>
            <person name="Babenko V.V."/>
            <person name="Nikitina A.S."/>
            <person name="Selezneva O.V."/>
            <person name="Tsaplina I.A."/>
            <person name="Letarova M.A."/>
            <person name="Kostryukova E.S."/>
            <person name="Letarov A.V."/>
        </authorList>
    </citation>
    <scope>NUCLEOTIDE SEQUENCE [LARGE SCALE GENOMIC DNA]</scope>
    <source>
        <strain evidence="8 9">Kr1</strain>
    </source>
</reference>